<organism evidence="8">
    <name type="scientific">Perhabdovirus perca</name>
    <dbReference type="NCBI Taxonomy" id="1256869"/>
    <lineage>
        <taxon>Viruses</taxon>
        <taxon>Riboviria</taxon>
        <taxon>Orthornavirae</taxon>
        <taxon>Negarnaviricota</taxon>
        <taxon>Haploviricotina</taxon>
        <taxon>Monjiviricetes</taxon>
        <taxon>Mononegavirales</taxon>
        <taxon>Rhabdoviridae</taxon>
        <taxon>Alpharhabdovirinae</taxon>
        <taxon>Perhabdovirus</taxon>
    </lineage>
</organism>
<comment type="subcellular location">
    <subcellularLocation>
        <location evidence="2">Host endomembrane system</location>
        <topology evidence="2">Peripheral membrane protein</topology>
    </subcellularLocation>
    <subcellularLocation>
        <location evidence="1">Virion</location>
    </subcellularLocation>
</comment>
<keyword evidence="5" id="KW-1043">Host membrane</keyword>
<dbReference type="InterPro" id="IPR009397">
    <property type="entry name" value="Vesiculo_matrix"/>
</dbReference>
<name>A0A6G5X0A9_9RHAB</name>
<dbReference type="GO" id="GO:0019031">
    <property type="term" value="C:viral envelope"/>
    <property type="evidence" value="ECO:0007669"/>
    <property type="project" value="InterPro"/>
</dbReference>
<evidence type="ECO:0000256" key="2">
    <source>
        <dbReference type="ARBA" id="ARBA00004531"/>
    </source>
</evidence>
<proteinExistence type="predicted"/>
<protein>
    <recommendedName>
        <fullName evidence="3">Matrix protein</fullName>
    </recommendedName>
</protein>
<evidence type="ECO:0000256" key="6">
    <source>
        <dbReference type="ARBA" id="ARBA00023136"/>
    </source>
</evidence>
<evidence type="ECO:0000313" key="8">
    <source>
        <dbReference type="EMBL" id="QGM12365.1"/>
    </source>
</evidence>
<dbReference type="GO" id="GO:0033645">
    <property type="term" value="C:host cell endomembrane system"/>
    <property type="evidence" value="ECO:0007669"/>
    <property type="project" value="UniProtKB-SubCell"/>
</dbReference>
<dbReference type="EMBL" id="MN510774">
    <property type="protein sequence ID" value="QGM12365.1"/>
    <property type="molecule type" value="Viral_cRNA"/>
</dbReference>
<keyword evidence="7" id="KW-0468">Viral matrix protein</keyword>
<evidence type="ECO:0000256" key="7">
    <source>
        <dbReference type="ARBA" id="ARBA00023311"/>
    </source>
</evidence>
<accession>A0A6G5X0A9</accession>
<keyword evidence="4" id="KW-0946">Virion</keyword>
<dbReference type="Pfam" id="PF06326">
    <property type="entry name" value="Vesiculo_matrix"/>
    <property type="match status" value="1"/>
</dbReference>
<keyword evidence="6" id="KW-0472">Membrane</keyword>
<evidence type="ECO:0000256" key="4">
    <source>
        <dbReference type="ARBA" id="ARBA00022844"/>
    </source>
</evidence>
<dbReference type="GO" id="GO:0039660">
    <property type="term" value="F:structural constituent of virion"/>
    <property type="evidence" value="ECO:0007669"/>
    <property type="project" value="UniProtKB-KW"/>
</dbReference>
<evidence type="ECO:0000256" key="3">
    <source>
        <dbReference type="ARBA" id="ARBA00017678"/>
    </source>
</evidence>
<reference evidence="8" key="1">
    <citation type="submission" date="2019-09" db="EMBL/GenBank/DDBJ databases">
        <authorList>
            <person name="Hierweger M.M."/>
            <person name="Koch M.C."/>
            <person name="Rupp M."/>
            <person name="Schmidt-Posthaus H."/>
            <person name="Seuberlich T."/>
        </authorList>
    </citation>
    <scope>NUCLEOTIDE SEQUENCE</scope>
    <source>
        <strain evidence="8">EGLV CH17</strain>
    </source>
</reference>
<evidence type="ECO:0000256" key="1">
    <source>
        <dbReference type="ARBA" id="ARBA00004328"/>
    </source>
</evidence>
<sequence>MINPERIQIYKEKMAMSLFKKKDKTTKMSKNAMVVAVPTAPPAYPDAPGPFDAWNHTEIEEISTVSYLVDTCLSVTAKRPIQSVMEAYKIAQGILDHYSGPHLTRPFFISLFLGGIHGMQAGARGTHSVRYEREFHGPLMFLYHLSNPLDWTPRPVSMHYTSSLDGHPVEVVFEAKLTATRQTGPNVWTYFEGIKGLERPSNEKVLNHFQVKTMQMGKSLVFNLDA</sequence>
<evidence type="ECO:0000256" key="5">
    <source>
        <dbReference type="ARBA" id="ARBA00022870"/>
    </source>
</evidence>